<sequence length="353" mass="38419">MARPGGRRHGVSGSQLRRGQEDVPRGRPPRVEAFEREEKQEKGRQMPKDNEGRAVPSGAAEPVSDGSVSALSVIEMGATSGGLSADFEAMKVAARAYVSKVVGMDIVTDEDRKAAWKIRADLNSKVEAIEKARKDAFRAYDAPKEAFKAKCEEVKSVIKEQIAIIDGRLKELDDEFTAARKAALLAEYETQAPDLMAAIPLERFIERESALMGRSWSETKAVSKLGQMIATAVSDREAIRAAAPKFATAADKHYCERLDLSAALAEAKRLADEAKARERHAEQMQREAEDRVARAMAQAKAAEGGGAPCRPKSPASEVREWDFRFRATKAQATMIAEYAKSIGVVSDGIKGVA</sequence>
<dbReference type="InterPro" id="IPR009785">
    <property type="entry name" value="Prophage_Lj928_Orf309"/>
</dbReference>
<name>A0A7C8BUP5_9ACTN</name>
<dbReference type="AlphaFoldDB" id="A0A7C8BUP5"/>
<feature type="region of interest" description="Disordered" evidence="2">
    <location>
        <begin position="1"/>
        <end position="64"/>
    </location>
</feature>
<dbReference type="Proteomes" id="UP000479639">
    <property type="component" value="Unassembled WGS sequence"/>
</dbReference>
<feature type="compositionally biased region" description="Basic and acidic residues" evidence="2">
    <location>
        <begin position="18"/>
        <end position="52"/>
    </location>
</feature>
<dbReference type="Pfam" id="PF07083">
    <property type="entry name" value="DUF1351"/>
    <property type="match status" value="1"/>
</dbReference>
<keyword evidence="1" id="KW-0175">Coiled coil</keyword>
<proteinExistence type="predicted"/>
<evidence type="ECO:0000313" key="3">
    <source>
        <dbReference type="EMBL" id="KAB1647968.1"/>
    </source>
</evidence>
<evidence type="ECO:0000256" key="1">
    <source>
        <dbReference type="SAM" id="Coils"/>
    </source>
</evidence>
<gene>
    <name evidence="3" type="ORF">F8D48_06660</name>
</gene>
<organism evidence="3 4">
    <name type="scientific">Adlercreutzia muris</name>
    <dbReference type="NCBI Taxonomy" id="1796610"/>
    <lineage>
        <taxon>Bacteria</taxon>
        <taxon>Bacillati</taxon>
        <taxon>Actinomycetota</taxon>
        <taxon>Coriobacteriia</taxon>
        <taxon>Eggerthellales</taxon>
        <taxon>Eggerthellaceae</taxon>
        <taxon>Adlercreutzia</taxon>
    </lineage>
</organism>
<dbReference type="EMBL" id="WAJS01000017">
    <property type="protein sequence ID" value="KAB1647968.1"/>
    <property type="molecule type" value="Genomic_DNA"/>
</dbReference>
<evidence type="ECO:0000256" key="2">
    <source>
        <dbReference type="SAM" id="MobiDB-lite"/>
    </source>
</evidence>
<feature type="coiled-coil region" evidence="1">
    <location>
        <begin position="257"/>
        <end position="291"/>
    </location>
</feature>
<reference evidence="3 4" key="1">
    <citation type="submission" date="2019-09" db="EMBL/GenBank/DDBJ databases">
        <title>Whole genome shotgun sequencing (WGS) of Ellagibacter isourolithinifaciens DSM 104140(T) and Adlercreutzia muris DSM 29508(T).</title>
        <authorList>
            <person name="Stoll D.A."/>
            <person name="Danylec N."/>
            <person name="Huch M."/>
        </authorList>
    </citation>
    <scope>NUCLEOTIDE SEQUENCE [LARGE SCALE GENOMIC DNA]</scope>
    <source>
        <strain evidence="3 4">DSM 29508</strain>
    </source>
</reference>
<protein>
    <submittedName>
        <fullName evidence="3">DUF1351 domain-containing protein</fullName>
    </submittedName>
</protein>
<feature type="compositionally biased region" description="Basic residues" evidence="2">
    <location>
        <begin position="1"/>
        <end position="10"/>
    </location>
</feature>
<comment type="caution">
    <text evidence="3">The sequence shown here is derived from an EMBL/GenBank/DDBJ whole genome shotgun (WGS) entry which is preliminary data.</text>
</comment>
<keyword evidence="4" id="KW-1185">Reference proteome</keyword>
<evidence type="ECO:0000313" key="4">
    <source>
        <dbReference type="Proteomes" id="UP000479639"/>
    </source>
</evidence>
<accession>A0A7C8BUP5</accession>